<feature type="region of interest" description="Disordered" evidence="2">
    <location>
        <begin position="72"/>
        <end position="95"/>
    </location>
</feature>
<dbReference type="GO" id="GO:0009116">
    <property type="term" value="P:nucleoside metabolic process"/>
    <property type="evidence" value="ECO:0007669"/>
    <property type="project" value="InterPro"/>
</dbReference>
<accession>A0A1L9VUI1</accession>
<dbReference type="GO" id="GO:0003824">
    <property type="term" value="F:catalytic activity"/>
    <property type="evidence" value="ECO:0007669"/>
    <property type="project" value="InterPro"/>
</dbReference>
<dbReference type="Pfam" id="PF00098">
    <property type="entry name" value="zf-CCHC"/>
    <property type="match status" value="2"/>
</dbReference>
<organism evidence="4 5">
    <name type="scientific">Aspergillus glaucus CBS 516.65</name>
    <dbReference type="NCBI Taxonomy" id="1160497"/>
    <lineage>
        <taxon>Eukaryota</taxon>
        <taxon>Fungi</taxon>
        <taxon>Dikarya</taxon>
        <taxon>Ascomycota</taxon>
        <taxon>Pezizomycotina</taxon>
        <taxon>Eurotiomycetes</taxon>
        <taxon>Eurotiomycetidae</taxon>
        <taxon>Eurotiales</taxon>
        <taxon>Aspergillaceae</taxon>
        <taxon>Aspergillus</taxon>
        <taxon>Aspergillus subgen. Aspergillus</taxon>
    </lineage>
</organism>
<sequence>MEGAGVWDNVPCIILKGVCDYADSHKNKMWQHYAAATAASGAKAFLEDYWIPMSSMAMPNYSSSLSWHQREEIEKRSVEETSDSDIPGDESGTEHERGIQCYSCQGYGHIADYCPEDACYNCGIQGHYARTCSRRPIRCYKCE</sequence>
<reference evidence="5" key="1">
    <citation type="journal article" date="2017" name="Genome Biol.">
        <title>Comparative genomics reveals high biological diversity and specific adaptations in the industrially and medically important fungal genus Aspergillus.</title>
        <authorList>
            <person name="de Vries R.P."/>
            <person name="Riley R."/>
            <person name="Wiebenga A."/>
            <person name="Aguilar-Osorio G."/>
            <person name="Amillis S."/>
            <person name="Uchima C.A."/>
            <person name="Anderluh G."/>
            <person name="Asadollahi M."/>
            <person name="Askin M."/>
            <person name="Barry K."/>
            <person name="Battaglia E."/>
            <person name="Bayram O."/>
            <person name="Benocci T."/>
            <person name="Braus-Stromeyer S.A."/>
            <person name="Caldana C."/>
            <person name="Canovas D."/>
            <person name="Cerqueira G.C."/>
            <person name="Chen F."/>
            <person name="Chen W."/>
            <person name="Choi C."/>
            <person name="Clum A."/>
            <person name="Dos Santos R.A."/>
            <person name="Damasio A.R."/>
            <person name="Diallinas G."/>
            <person name="Emri T."/>
            <person name="Fekete E."/>
            <person name="Flipphi M."/>
            <person name="Freyberg S."/>
            <person name="Gallo A."/>
            <person name="Gournas C."/>
            <person name="Habgood R."/>
            <person name="Hainaut M."/>
            <person name="Harispe M.L."/>
            <person name="Henrissat B."/>
            <person name="Hilden K.S."/>
            <person name="Hope R."/>
            <person name="Hossain A."/>
            <person name="Karabika E."/>
            <person name="Karaffa L."/>
            <person name="Karanyi Z."/>
            <person name="Krasevec N."/>
            <person name="Kuo A."/>
            <person name="Kusch H."/>
            <person name="LaButti K."/>
            <person name="Lagendijk E.L."/>
            <person name="Lapidus A."/>
            <person name="Levasseur A."/>
            <person name="Lindquist E."/>
            <person name="Lipzen A."/>
            <person name="Logrieco A.F."/>
            <person name="MacCabe A."/>
            <person name="Maekelae M.R."/>
            <person name="Malavazi I."/>
            <person name="Melin P."/>
            <person name="Meyer V."/>
            <person name="Mielnichuk N."/>
            <person name="Miskei M."/>
            <person name="Molnar A.P."/>
            <person name="Mule G."/>
            <person name="Ngan C.Y."/>
            <person name="Orejas M."/>
            <person name="Orosz E."/>
            <person name="Ouedraogo J.P."/>
            <person name="Overkamp K.M."/>
            <person name="Park H.-S."/>
            <person name="Perrone G."/>
            <person name="Piumi F."/>
            <person name="Punt P.J."/>
            <person name="Ram A.F."/>
            <person name="Ramon A."/>
            <person name="Rauscher S."/>
            <person name="Record E."/>
            <person name="Riano-Pachon D.M."/>
            <person name="Robert V."/>
            <person name="Roehrig J."/>
            <person name="Ruller R."/>
            <person name="Salamov A."/>
            <person name="Salih N.S."/>
            <person name="Samson R.A."/>
            <person name="Sandor E."/>
            <person name="Sanguinetti M."/>
            <person name="Schuetze T."/>
            <person name="Sepcic K."/>
            <person name="Shelest E."/>
            <person name="Sherlock G."/>
            <person name="Sophianopoulou V."/>
            <person name="Squina F.M."/>
            <person name="Sun H."/>
            <person name="Susca A."/>
            <person name="Todd R.B."/>
            <person name="Tsang A."/>
            <person name="Unkles S.E."/>
            <person name="van de Wiele N."/>
            <person name="van Rossen-Uffink D."/>
            <person name="Oliveira J.V."/>
            <person name="Vesth T.C."/>
            <person name="Visser J."/>
            <person name="Yu J.-H."/>
            <person name="Zhou M."/>
            <person name="Andersen M.R."/>
            <person name="Archer D.B."/>
            <person name="Baker S.E."/>
            <person name="Benoit I."/>
            <person name="Brakhage A.A."/>
            <person name="Braus G.H."/>
            <person name="Fischer R."/>
            <person name="Frisvad J.C."/>
            <person name="Goldman G.H."/>
            <person name="Houbraken J."/>
            <person name="Oakley B."/>
            <person name="Pocsi I."/>
            <person name="Scazzocchio C."/>
            <person name="Seiboth B."/>
            <person name="vanKuyk P.A."/>
            <person name="Wortman J."/>
            <person name="Dyer P.S."/>
            <person name="Grigoriev I.V."/>
        </authorList>
    </citation>
    <scope>NUCLEOTIDE SEQUENCE [LARGE SCALE GENOMIC DNA]</scope>
    <source>
        <strain evidence="5">CBS 516.65</strain>
    </source>
</reference>
<dbReference type="InterPro" id="IPR035994">
    <property type="entry name" value="Nucleoside_phosphorylase_sf"/>
</dbReference>
<dbReference type="PANTHER" id="PTHR46082:SF6">
    <property type="entry name" value="AAA+ ATPASE DOMAIN-CONTAINING PROTEIN-RELATED"/>
    <property type="match status" value="1"/>
</dbReference>
<dbReference type="EMBL" id="KV878890">
    <property type="protein sequence ID" value="OJJ87546.1"/>
    <property type="molecule type" value="Genomic_DNA"/>
</dbReference>
<dbReference type="Gene3D" id="4.10.60.10">
    <property type="entry name" value="Zinc finger, CCHC-type"/>
    <property type="match status" value="1"/>
</dbReference>
<feature type="domain" description="CCHC-type" evidence="3">
    <location>
        <begin position="101"/>
        <end position="116"/>
    </location>
</feature>
<evidence type="ECO:0000256" key="2">
    <source>
        <dbReference type="SAM" id="MobiDB-lite"/>
    </source>
</evidence>
<gene>
    <name evidence="4" type="ORF">ASPGLDRAFT_962673</name>
</gene>
<keyword evidence="5" id="KW-1185">Reference proteome</keyword>
<dbReference type="GO" id="GO:0008270">
    <property type="term" value="F:zinc ion binding"/>
    <property type="evidence" value="ECO:0007669"/>
    <property type="project" value="UniProtKB-KW"/>
</dbReference>
<proteinExistence type="predicted"/>
<keyword evidence="1" id="KW-0862">Zinc</keyword>
<protein>
    <recommendedName>
        <fullName evidence="3">CCHC-type domain-containing protein</fullName>
    </recommendedName>
</protein>
<dbReference type="Gene3D" id="3.40.50.1580">
    <property type="entry name" value="Nucleoside phosphorylase domain"/>
    <property type="match status" value="1"/>
</dbReference>
<name>A0A1L9VUI1_ASPGL</name>
<dbReference type="InterPro" id="IPR036875">
    <property type="entry name" value="Znf_CCHC_sf"/>
</dbReference>
<dbReference type="AlphaFoldDB" id="A0A1L9VUI1"/>
<evidence type="ECO:0000256" key="1">
    <source>
        <dbReference type="PROSITE-ProRule" id="PRU00047"/>
    </source>
</evidence>
<dbReference type="PROSITE" id="PS50158">
    <property type="entry name" value="ZF_CCHC"/>
    <property type="match status" value="2"/>
</dbReference>
<keyword evidence="1" id="KW-0479">Metal-binding</keyword>
<dbReference type="RefSeq" id="XP_022404229.1">
    <property type="nucleotide sequence ID" value="XM_022550583.1"/>
</dbReference>
<dbReference type="GeneID" id="34466843"/>
<feature type="domain" description="CCHC-type" evidence="3">
    <location>
        <begin position="119"/>
        <end position="132"/>
    </location>
</feature>
<dbReference type="SMART" id="SM00343">
    <property type="entry name" value="ZnF_C2HC"/>
    <property type="match status" value="2"/>
</dbReference>
<dbReference type="SUPFAM" id="SSF53167">
    <property type="entry name" value="Purine and uridine phosphorylases"/>
    <property type="match status" value="1"/>
</dbReference>
<dbReference type="Proteomes" id="UP000184300">
    <property type="component" value="Unassembled WGS sequence"/>
</dbReference>
<evidence type="ECO:0000313" key="4">
    <source>
        <dbReference type="EMBL" id="OJJ87546.1"/>
    </source>
</evidence>
<dbReference type="VEuPathDB" id="FungiDB:ASPGLDRAFT_962673"/>
<dbReference type="GO" id="GO:0003676">
    <property type="term" value="F:nucleic acid binding"/>
    <property type="evidence" value="ECO:0007669"/>
    <property type="project" value="InterPro"/>
</dbReference>
<dbReference type="PANTHER" id="PTHR46082">
    <property type="entry name" value="ATP/GTP-BINDING PROTEIN-RELATED"/>
    <property type="match status" value="1"/>
</dbReference>
<dbReference type="SUPFAM" id="SSF57756">
    <property type="entry name" value="Retrovirus zinc finger-like domains"/>
    <property type="match status" value="1"/>
</dbReference>
<dbReference type="OrthoDB" id="1577640at2759"/>
<keyword evidence="1" id="KW-0863">Zinc-finger</keyword>
<dbReference type="InterPro" id="IPR053137">
    <property type="entry name" value="NLR-like"/>
</dbReference>
<dbReference type="InterPro" id="IPR001878">
    <property type="entry name" value="Znf_CCHC"/>
</dbReference>
<evidence type="ECO:0000259" key="3">
    <source>
        <dbReference type="PROSITE" id="PS50158"/>
    </source>
</evidence>
<dbReference type="STRING" id="1160497.A0A1L9VUI1"/>
<evidence type="ECO:0000313" key="5">
    <source>
        <dbReference type="Proteomes" id="UP000184300"/>
    </source>
</evidence>